<keyword evidence="3" id="KW-0687">Ribonucleoprotein</keyword>
<name>A0A1C7NFL4_9FUNG</name>
<dbReference type="PANTHER" id="PTHR10544">
    <property type="entry name" value="60S RIBOSOMAL PROTEIN L28"/>
    <property type="match status" value="1"/>
</dbReference>
<evidence type="ECO:0000259" key="5">
    <source>
        <dbReference type="Pfam" id="PF01778"/>
    </source>
</evidence>
<evidence type="ECO:0000313" key="7">
    <source>
        <dbReference type="Proteomes" id="UP000093000"/>
    </source>
</evidence>
<reference evidence="6 7" key="1">
    <citation type="submission" date="2016-03" db="EMBL/GenBank/DDBJ databases">
        <title>Choanephora cucurbitarum.</title>
        <authorList>
            <person name="Min B."/>
            <person name="Park H."/>
            <person name="Park J.-H."/>
            <person name="Shin H.-D."/>
            <person name="Choi I.-G."/>
        </authorList>
    </citation>
    <scope>NUCLEOTIDE SEQUENCE [LARGE SCALE GENOMIC DNA]</scope>
    <source>
        <strain evidence="6 7">KUS-F28377</strain>
    </source>
</reference>
<dbReference type="Proteomes" id="UP000093000">
    <property type="component" value="Unassembled WGS sequence"/>
</dbReference>
<evidence type="ECO:0000256" key="4">
    <source>
        <dbReference type="SAM" id="MobiDB-lite"/>
    </source>
</evidence>
<dbReference type="FunFam" id="3.30.390.110:FF:000002">
    <property type="entry name" value="60S ribosomal protein L28"/>
    <property type="match status" value="1"/>
</dbReference>
<dbReference type="FunCoup" id="A0A1C7NFL4">
    <property type="interactions" value="495"/>
</dbReference>
<proteinExistence type="inferred from homology"/>
<dbReference type="InterPro" id="IPR002672">
    <property type="entry name" value="Ribosomal_eL28"/>
</dbReference>
<dbReference type="InParanoid" id="A0A1C7NFL4"/>
<dbReference type="InterPro" id="IPR029004">
    <property type="entry name" value="Ribosomal_eL28/Mak16"/>
</dbReference>
<dbReference type="Pfam" id="PF01778">
    <property type="entry name" value="Ribosomal_L28e"/>
    <property type="match status" value="1"/>
</dbReference>
<comment type="similarity">
    <text evidence="1">Belongs to the eukaryotic ribosomal protein eL28 family.</text>
</comment>
<gene>
    <name evidence="6" type="primary">RPL28A_0</name>
    <name evidence="6" type="ORF">A0J61_04620</name>
</gene>
<keyword evidence="2 6" id="KW-0689">Ribosomal protein</keyword>
<accession>A0A1C7NFL4</accession>
<evidence type="ECO:0000313" key="6">
    <source>
        <dbReference type="EMBL" id="OBZ87346.1"/>
    </source>
</evidence>
<dbReference type="OrthoDB" id="338850at2759"/>
<sequence length="138" mass="15029">MSSELVWAIIRNNNSFLVKRPGVQFSSEPSNLTNVNSFKYSGLANYKSVAIIPAARGVRVTTRKAKKQNSPAKSANSVVIAKTRRQTSKAVANLIAKSKYRPDLRAAAVARASAILSTQQPKKVHAKREAKGPRAQKN</sequence>
<dbReference type="EMBL" id="LUGH01000229">
    <property type="protein sequence ID" value="OBZ87346.1"/>
    <property type="molecule type" value="Genomic_DNA"/>
</dbReference>
<protein>
    <submittedName>
        <fullName evidence="6">60S ribosomal protein L28-1</fullName>
    </submittedName>
</protein>
<dbReference type="GO" id="GO:0006412">
    <property type="term" value="P:translation"/>
    <property type="evidence" value="ECO:0007669"/>
    <property type="project" value="InterPro"/>
</dbReference>
<keyword evidence="7" id="KW-1185">Reference proteome</keyword>
<dbReference type="GO" id="GO:0005840">
    <property type="term" value="C:ribosome"/>
    <property type="evidence" value="ECO:0007669"/>
    <property type="project" value="UniProtKB-KW"/>
</dbReference>
<dbReference type="GO" id="GO:1990904">
    <property type="term" value="C:ribonucleoprotein complex"/>
    <property type="evidence" value="ECO:0007669"/>
    <property type="project" value="UniProtKB-KW"/>
</dbReference>
<dbReference type="Gene3D" id="3.30.390.110">
    <property type="match status" value="1"/>
</dbReference>
<evidence type="ECO:0000256" key="3">
    <source>
        <dbReference type="ARBA" id="ARBA00023274"/>
    </source>
</evidence>
<dbReference type="GO" id="GO:0003735">
    <property type="term" value="F:structural constituent of ribosome"/>
    <property type="evidence" value="ECO:0007669"/>
    <property type="project" value="InterPro"/>
</dbReference>
<comment type="caution">
    <text evidence="6">The sequence shown here is derived from an EMBL/GenBank/DDBJ whole genome shotgun (WGS) entry which is preliminary data.</text>
</comment>
<feature type="domain" description="Ribosomal eL28/Mak16" evidence="5">
    <location>
        <begin position="5"/>
        <end position="117"/>
    </location>
</feature>
<evidence type="ECO:0000256" key="2">
    <source>
        <dbReference type="ARBA" id="ARBA00022980"/>
    </source>
</evidence>
<dbReference type="AlphaFoldDB" id="A0A1C7NFL4"/>
<feature type="region of interest" description="Disordered" evidence="4">
    <location>
        <begin position="116"/>
        <end position="138"/>
    </location>
</feature>
<evidence type="ECO:0000256" key="1">
    <source>
        <dbReference type="ARBA" id="ARBA00007926"/>
    </source>
</evidence>
<dbReference type="STRING" id="101091.A0A1C7NFL4"/>
<organism evidence="6 7">
    <name type="scientific">Choanephora cucurbitarum</name>
    <dbReference type="NCBI Taxonomy" id="101091"/>
    <lineage>
        <taxon>Eukaryota</taxon>
        <taxon>Fungi</taxon>
        <taxon>Fungi incertae sedis</taxon>
        <taxon>Mucoromycota</taxon>
        <taxon>Mucoromycotina</taxon>
        <taxon>Mucoromycetes</taxon>
        <taxon>Mucorales</taxon>
        <taxon>Mucorineae</taxon>
        <taxon>Choanephoraceae</taxon>
        <taxon>Choanephoroideae</taxon>
        <taxon>Choanephora</taxon>
    </lineage>
</organism>